<evidence type="ECO:0000256" key="5">
    <source>
        <dbReference type="ARBA" id="ARBA00023136"/>
    </source>
</evidence>
<keyword evidence="3 6" id="KW-0812">Transmembrane</keyword>
<gene>
    <name evidence="8" type="ORF">DMT42_03745</name>
</gene>
<keyword evidence="5 6" id="KW-0472">Membrane</keyword>
<keyword evidence="4 6" id="KW-1133">Transmembrane helix</keyword>
<evidence type="ECO:0000313" key="9">
    <source>
        <dbReference type="Proteomes" id="UP000247634"/>
    </source>
</evidence>
<dbReference type="AlphaFoldDB" id="A0A2U9NW48"/>
<evidence type="ECO:0000259" key="7">
    <source>
        <dbReference type="Pfam" id="PF13396"/>
    </source>
</evidence>
<accession>A0A2U9NW48</accession>
<keyword evidence="9" id="KW-1185">Reference proteome</keyword>
<name>A0A2U9NW48_STRAS</name>
<dbReference type="KEGG" id="sact:DMT42_03745"/>
<reference evidence="8 9" key="1">
    <citation type="submission" date="2018-06" db="EMBL/GenBank/DDBJ databases">
        <title>The complete genome sequence of a nosiheptide producer Streptomyces actuosus ATCC 25421: deducing the ability of producing a new class III lantibiotics.</title>
        <authorList>
            <person name="Liu W."/>
            <person name="Sun F."/>
            <person name="Hu Y."/>
        </authorList>
    </citation>
    <scope>NUCLEOTIDE SEQUENCE [LARGE SCALE GENOMIC DNA]</scope>
    <source>
        <strain evidence="8 9">ATCC 25421</strain>
    </source>
</reference>
<evidence type="ECO:0000256" key="1">
    <source>
        <dbReference type="ARBA" id="ARBA00004651"/>
    </source>
</evidence>
<proteinExistence type="predicted"/>
<keyword evidence="2" id="KW-1003">Cell membrane</keyword>
<dbReference type="OrthoDB" id="4283620at2"/>
<evidence type="ECO:0000256" key="6">
    <source>
        <dbReference type="SAM" id="Phobius"/>
    </source>
</evidence>
<comment type="subcellular location">
    <subcellularLocation>
        <location evidence="1">Cell membrane</location>
        <topology evidence="1">Multi-pass membrane protein</topology>
    </subcellularLocation>
</comment>
<evidence type="ECO:0000256" key="4">
    <source>
        <dbReference type="ARBA" id="ARBA00022989"/>
    </source>
</evidence>
<dbReference type="Pfam" id="PF13396">
    <property type="entry name" value="PLDc_N"/>
    <property type="match status" value="1"/>
</dbReference>
<feature type="transmembrane region" description="Helical" evidence="6">
    <location>
        <begin position="39"/>
        <end position="58"/>
    </location>
</feature>
<evidence type="ECO:0000256" key="2">
    <source>
        <dbReference type="ARBA" id="ARBA00022475"/>
    </source>
</evidence>
<dbReference type="RefSeq" id="WP_110626449.1">
    <property type="nucleotide sequence ID" value="NZ_CP029788.1"/>
</dbReference>
<sequence length="84" mass="9340">MLAWLTYVLFALVAVMYVHSLIDCVRTPSARVRCLPKPLWLLFMLWAPILGSLTWTYFGKLPEQAKTTESGTGAGSGAREPIRA</sequence>
<feature type="domain" description="Cardiolipin synthase N-terminal" evidence="7">
    <location>
        <begin position="20"/>
        <end position="59"/>
    </location>
</feature>
<dbReference type="InterPro" id="IPR027379">
    <property type="entry name" value="CLS_N"/>
</dbReference>
<evidence type="ECO:0000313" key="8">
    <source>
        <dbReference type="EMBL" id="AWT41513.1"/>
    </source>
</evidence>
<dbReference type="EMBL" id="CP029788">
    <property type="protein sequence ID" value="AWT41513.1"/>
    <property type="molecule type" value="Genomic_DNA"/>
</dbReference>
<protein>
    <recommendedName>
        <fullName evidence="7">Cardiolipin synthase N-terminal domain-containing protein</fullName>
    </recommendedName>
</protein>
<dbReference type="Proteomes" id="UP000247634">
    <property type="component" value="Chromosome"/>
</dbReference>
<evidence type="ECO:0000256" key="3">
    <source>
        <dbReference type="ARBA" id="ARBA00022692"/>
    </source>
</evidence>
<organism evidence="8 9">
    <name type="scientific">Streptomyces actuosus</name>
    <dbReference type="NCBI Taxonomy" id="1885"/>
    <lineage>
        <taxon>Bacteria</taxon>
        <taxon>Bacillati</taxon>
        <taxon>Actinomycetota</taxon>
        <taxon>Actinomycetes</taxon>
        <taxon>Kitasatosporales</taxon>
        <taxon>Streptomycetaceae</taxon>
        <taxon>Streptomyces</taxon>
    </lineage>
</organism>